<feature type="non-terminal residue" evidence="2">
    <location>
        <position position="1"/>
    </location>
</feature>
<dbReference type="AlphaFoldDB" id="A0A2K3KJ05"/>
<gene>
    <name evidence="2" type="ORF">L195_g054993</name>
</gene>
<name>A0A2K3KJ05_TRIPR</name>
<organism evidence="2 3">
    <name type="scientific">Trifolium pratense</name>
    <name type="common">Red clover</name>
    <dbReference type="NCBI Taxonomy" id="57577"/>
    <lineage>
        <taxon>Eukaryota</taxon>
        <taxon>Viridiplantae</taxon>
        <taxon>Streptophyta</taxon>
        <taxon>Embryophyta</taxon>
        <taxon>Tracheophyta</taxon>
        <taxon>Spermatophyta</taxon>
        <taxon>Magnoliopsida</taxon>
        <taxon>eudicotyledons</taxon>
        <taxon>Gunneridae</taxon>
        <taxon>Pentapetalae</taxon>
        <taxon>rosids</taxon>
        <taxon>fabids</taxon>
        <taxon>Fabales</taxon>
        <taxon>Fabaceae</taxon>
        <taxon>Papilionoideae</taxon>
        <taxon>50 kb inversion clade</taxon>
        <taxon>NPAAA clade</taxon>
        <taxon>Hologalegina</taxon>
        <taxon>IRL clade</taxon>
        <taxon>Trifolieae</taxon>
        <taxon>Trifolium</taxon>
    </lineage>
</organism>
<comment type="caution">
    <text evidence="2">The sequence shown here is derived from an EMBL/GenBank/DDBJ whole genome shotgun (WGS) entry which is preliminary data.</text>
</comment>
<dbReference type="Proteomes" id="UP000236291">
    <property type="component" value="Unassembled WGS sequence"/>
</dbReference>
<evidence type="ECO:0000256" key="1">
    <source>
        <dbReference type="SAM" id="MobiDB-lite"/>
    </source>
</evidence>
<sequence>EGKHGEYNNENRGDEYNNGSGGKDNYGEKTMMKATMETATTMIEIICFDDAHILWCLRQLLWLVEVAARSTKLAVAYSAFGAVK</sequence>
<reference evidence="2 3" key="1">
    <citation type="journal article" date="2014" name="Am. J. Bot.">
        <title>Genome assembly and annotation for red clover (Trifolium pratense; Fabaceae).</title>
        <authorList>
            <person name="Istvanek J."/>
            <person name="Jaros M."/>
            <person name="Krenek A."/>
            <person name="Repkova J."/>
        </authorList>
    </citation>
    <scope>NUCLEOTIDE SEQUENCE [LARGE SCALE GENOMIC DNA]</scope>
    <source>
        <strain evidence="3">cv. Tatra</strain>
        <tissue evidence="2">Young leaves</tissue>
    </source>
</reference>
<evidence type="ECO:0000313" key="3">
    <source>
        <dbReference type="Proteomes" id="UP000236291"/>
    </source>
</evidence>
<evidence type="ECO:0000313" key="2">
    <source>
        <dbReference type="EMBL" id="PNX66260.1"/>
    </source>
</evidence>
<proteinExistence type="predicted"/>
<protein>
    <submittedName>
        <fullName evidence="2">Uncharacterized protein</fullName>
    </submittedName>
</protein>
<dbReference type="EMBL" id="ASHM01098345">
    <property type="protein sequence ID" value="PNX66260.1"/>
    <property type="molecule type" value="Genomic_DNA"/>
</dbReference>
<reference evidence="2 3" key="2">
    <citation type="journal article" date="2017" name="Front. Plant Sci.">
        <title>Gene Classification and Mining of Molecular Markers Useful in Red Clover (Trifolium pratense) Breeding.</title>
        <authorList>
            <person name="Istvanek J."/>
            <person name="Dluhosova J."/>
            <person name="Dluhos P."/>
            <person name="Patkova L."/>
            <person name="Nedelnik J."/>
            <person name="Repkova J."/>
        </authorList>
    </citation>
    <scope>NUCLEOTIDE SEQUENCE [LARGE SCALE GENOMIC DNA]</scope>
    <source>
        <strain evidence="3">cv. Tatra</strain>
        <tissue evidence="2">Young leaves</tissue>
    </source>
</reference>
<feature type="compositionally biased region" description="Basic and acidic residues" evidence="1">
    <location>
        <begin position="1"/>
        <end position="15"/>
    </location>
</feature>
<accession>A0A2K3KJ05</accession>
<feature type="region of interest" description="Disordered" evidence="1">
    <location>
        <begin position="1"/>
        <end position="26"/>
    </location>
</feature>